<dbReference type="GO" id="GO:0016740">
    <property type="term" value="F:transferase activity"/>
    <property type="evidence" value="ECO:0007669"/>
    <property type="project" value="UniProtKB-KW"/>
</dbReference>
<evidence type="ECO:0000256" key="6">
    <source>
        <dbReference type="ARBA" id="ARBA00023316"/>
    </source>
</evidence>
<dbReference type="PROSITE" id="PS52029">
    <property type="entry name" value="LD_TPASE"/>
    <property type="match status" value="1"/>
</dbReference>
<keyword evidence="3" id="KW-0808">Transferase</keyword>
<evidence type="ECO:0000256" key="5">
    <source>
        <dbReference type="ARBA" id="ARBA00022984"/>
    </source>
</evidence>
<keyword evidence="4 7" id="KW-0133">Cell shape</keyword>
<feature type="active site" description="Nucleophile" evidence="7">
    <location>
        <position position="289"/>
    </location>
</feature>
<proteinExistence type="inferred from homology"/>
<keyword evidence="8" id="KW-1133">Transmembrane helix</keyword>
<dbReference type="Proteomes" id="UP000028680">
    <property type="component" value="Chromosome"/>
</dbReference>
<dbReference type="InterPro" id="IPR038063">
    <property type="entry name" value="Transpep_catalytic_dom"/>
</dbReference>
<dbReference type="GO" id="GO:0005576">
    <property type="term" value="C:extracellular region"/>
    <property type="evidence" value="ECO:0007669"/>
    <property type="project" value="TreeGrafter"/>
</dbReference>
<accession>A0AAN0VHT0</accession>
<evidence type="ECO:0000256" key="1">
    <source>
        <dbReference type="ARBA" id="ARBA00004752"/>
    </source>
</evidence>
<keyword evidence="11" id="KW-1185">Reference proteome</keyword>
<reference evidence="10 11" key="1">
    <citation type="journal article" date="2014" name="ISME J.">
        <title>Adaptation of an abundant Roseobacter RCA organism to pelagic systems revealed by genomic and transcriptomic analyses.</title>
        <authorList>
            <person name="Voget S."/>
            <person name="Wemheuer B."/>
            <person name="Brinkhoff T."/>
            <person name="Vollmers J."/>
            <person name="Dietrich S."/>
            <person name="Giebel H.A."/>
            <person name="Beardsley C."/>
            <person name="Sardemann C."/>
            <person name="Bakenhus I."/>
            <person name="Billerbeck S."/>
            <person name="Daniel R."/>
            <person name="Simon M."/>
        </authorList>
    </citation>
    <scope>NUCLEOTIDE SEQUENCE [LARGE SCALE GENOMIC DNA]</scope>
    <source>
        <strain evidence="10 11">RCA23</strain>
    </source>
</reference>
<evidence type="ECO:0000256" key="2">
    <source>
        <dbReference type="ARBA" id="ARBA00005992"/>
    </source>
</evidence>
<comment type="pathway">
    <text evidence="1 7">Cell wall biogenesis; peptidoglycan biosynthesis.</text>
</comment>
<keyword evidence="8" id="KW-0812">Transmembrane</keyword>
<dbReference type="PANTHER" id="PTHR30582">
    <property type="entry name" value="L,D-TRANSPEPTIDASE"/>
    <property type="match status" value="1"/>
</dbReference>
<keyword evidence="8" id="KW-0472">Membrane</keyword>
<dbReference type="SUPFAM" id="SSF141523">
    <property type="entry name" value="L,D-transpeptidase catalytic domain-like"/>
    <property type="match status" value="1"/>
</dbReference>
<evidence type="ECO:0000256" key="4">
    <source>
        <dbReference type="ARBA" id="ARBA00022960"/>
    </source>
</evidence>
<dbReference type="GO" id="GO:0008360">
    <property type="term" value="P:regulation of cell shape"/>
    <property type="evidence" value="ECO:0007669"/>
    <property type="project" value="UniProtKB-UniRule"/>
</dbReference>
<dbReference type="GO" id="GO:0071555">
    <property type="term" value="P:cell wall organization"/>
    <property type="evidence" value="ECO:0007669"/>
    <property type="project" value="UniProtKB-UniRule"/>
</dbReference>
<evidence type="ECO:0000256" key="8">
    <source>
        <dbReference type="SAM" id="Phobius"/>
    </source>
</evidence>
<dbReference type="AlphaFoldDB" id="A0AAN0VHT0"/>
<evidence type="ECO:0000313" key="10">
    <source>
        <dbReference type="EMBL" id="AII86307.1"/>
    </source>
</evidence>
<feature type="domain" description="L,D-TPase catalytic" evidence="9">
    <location>
        <begin position="202"/>
        <end position="317"/>
    </location>
</feature>
<sequence length="318" mass="35946">MFEETLTVDEKEIYERIGQIQKRLDNYKSPETVQLLAQDKPTVARLITAVVICFLFLVFIPINTHKIQENGPLIMPSLKHINFSINTQNSNLLYKSDNYSDEVQTTMGVSMQLALKADFETSDFKNQSIHHANDDQKFNSRKPILFSSLSSPDKMSTKALGDDFAFSAFSEVSLEVAPDERLRELFNLSDFEKEFGVLEHRVIALVLKSEQKLKLIKDGKHVYTWKVSTARSGKTTPNGTWAAQWLSRDHKSSLYNDAPMPYSIFYNGNYAIHGTTDIKNLGTPASAGCVRLDPKHAQILFELVESVGKSNFFVHIAS</sequence>
<keyword evidence="5 7" id="KW-0573">Peptidoglycan synthesis</keyword>
<evidence type="ECO:0000256" key="3">
    <source>
        <dbReference type="ARBA" id="ARBA00022679"/>
    </source>
</evidence>
<dbReference type="Gene3D" id="2.40.440.10">
    <property type="entry name" value="L,D-transpeptidase catalytic domain-like"/>
    <property type="match status" value="1"/>
</dbReference>
<dbReference type="Pfam" id="PF03734">
    <property type="entry name" value="YkuD"/>
    <property type="match status" value="1"/>
</dbReference>
<dbReference type="InterPro" id="IPR005490">
    <property type="entry name" value="LD_TPept_cat_dom"/>
</dbReference>
<organism evidence="10 11">
    <name type="scientific">Planktomarina temperata RCA23</name>
    <dbReference type="NCBI Taxonomy" id="666509"/>
    <lineage>
        <taxon>Bacteria</taxon>
        <taxon>Pseudomonadati</taxon>
        <taxon>Pseudomonadota</taxon>
        <taxon>Alphaproteobacteria</taxon>
        <taxon>Rhodobacterales</taxon>
        <taxon>Paracoccaceae</taxon>
        <taxon>Planktomarina</taxon>
    </lineage>
</organism>
<evidence type="ECO:0000256" key="7">
    <source>
        <dbReference type="PROSITE-ProRule" id="PRU01373"/>
    </source>
</evidence>
<name>A0AAN0VHT0_9RHOB</name>
<comment type="similarity">
    <text evidence="2">Belongs to the YkuD family.</text>
</comment>
<evidence type="ECO:0000259" key="9">
    <source>
        <dbReference type="PROSITE" id="PS52029"/>
    </source>
</evidence>
<protein>
    <recommendedName>
        <fullName evidence="9">L,D-TPase catalytic domain-containing protein</fullName>
    </recommendedName>
</protein>
<feature type="transmembrane region" description="Helical" evidence="8">
    <location>
        <begin position="43"/>
        <end position="62"/>
    </location>
</feature>
<dbReference type="GO" id="GO:0018104">
    <property type="term" value="P:peptidoglycan-protein cross-linking"/>
    <property type="evidence" value="ECO:0007669"/>
    <property type="project" value="TreeGrafter"/>
</dbReference>
<dbReference type="KEGG" id="ptp:RCA23_c07510"/>
<gene>
    <name evidence="10" type="ORF">RCA23_c07510</name>
</gene>
<dbReference type="EMBL" id="CP003984">
    <property type="protein sequence ID" value="AII86307.1"/>
    <property type="molecule type" value="Genomic_DNA"/>
</dbReference>
<feature type="active site" description="Proton donor/acceptor" evidence="7">
    <location>
        <position position="273"/>
    </location>
</feature>
<keyword evidence="6 7" id="KW-0961">Cell wall biogenesis/degradation</keyword>
<evidence type="ECO:0000313" key="11">
    <source>
        <dbReference type="Proteomes" id="UP000028680"/>
    </source>
</evidence>
<dbReference type="CDD" id="cd16913">
    <property type="entry name" value="YkuD_like"/>
    <property type="match status" value="1"/>
</dbReference>
<dbReference type="GO" id="GO:0071972">
    <property type="term" value="F:peptidoglycan L,D-transpeptidase activity"/>
    <property type="evidence" value="ECO:0007669"/>
    <property type="project" value="TreeGrafter"/>
</dbReference>
<dbReference type="PANTHER" id="PTHR30582:SF2">
    <property type="entry name" value="L,D-TRANSPEPTIDASE YCIB-RELATED"/>
    <property type="match status" value="1"/>
</dbReference>
<dbReference type="InterPro" id="IPR050979">
    <property type="entry name" value="LD-transpeptidase"/>
</dbReference>